<dbReference type="Proteomes" id="UP000601171">
    <property type="component" value="Unassembled WGS sequence"/>
</dbReference>
<evidence type="ECO:0000259" key="1">
    <source>
        <dbReference type="Pfam" id="PF01248"/>
    </source>
</evidence>
<reference evidence="2" key="1">
    <citation type="submission" date="2020-08" db="EMBL/GenBank/DDBJ databases">
        <title>Genome public.</title>
        <authorList>
            <person name="Liu C."/>
            <person name="Sun Q."/>
        </authorList>
    </citation>
    <scope>NUCLEOTIDE SEQUENCE</scope>
    <source>
        <strain evidence="2">BX21</strain>
    </source>
</reference>
<evidence type="ECO:0000313" key="2">
    <source>
        <dbReference type="EMBL" id="MBC8588120.1"/>
    </source>
</evidence>
<evidence type="ECO:0000313" key="3">
    <source>
        <dbReference type="Proteomes" id="UP000601171"/>
    </source>
</evidence>
<sequence length="80" mass="8780">MISELKGDNKVVGTKQVKRALNSSKVELVYIADDAEKRVTDEIVELCKNKQVQIIHIDTMRDLGKACGIDINAAVAALLK</sequence>
<keyword evidence="3" id="KW-1185">Reference proteome</keyword>
<dbReference type="Gene3D" id="3.30.1330.30">
    <property type="match status" value="1"/>
</dbReference>
<proteinExistence type="predicted"/>
<comment type="caution">
    <text evidence="2">The sequence shown here is derived from an EMBL/GenBank/DDBJ whole genome shotgun (WGS) entry which is preliminary data.</text>
</comment>
<name>A0A926IKB4_9FIRM</name>
<dbReference type="InterPro" id="IPR004038">
    <property type="entry name" value="Ribosomal_eL8/eL30/eS12/Gad45"/>
</dbReference>
<protein>
    <submittedName>
        <fullName evidence="2">Ribosomal L7Ae/L30e/S12e/Gadd45 family protein</fullName>
    </submittedName>
</protein>
<gene>
    <name evidence="2" type="ORF">H8707_07700</name>
</gene>
<dbReference type="AlphaFoldDB" id="A0A926IKB4"/>
<dbReference type="Pfam" id="PF01248">
    <property type="entry name" value="Ribosomal_L7Ae"/>
    <property type="match status" value="1"/>
</dbReference>
<feature type="domain" description="Ribosomal protein eL8/eL30/eS12/Gadd45" evidence="1">
    <location>
        <begin position="7"/>
        <end position="76"/>
    </location>
</feature>
<dbReference type="InterPro" id="IPR029064">
    <property type="entry name" value="Ribosomal_eL30-like_sf"/>
</dbReference>
<dbReference type="RefSeq" id="WP_262429574.1">
    <property type="nucleotide sequence ID" value="NZ_JACRTG010000018.1"/>
</dbReference>
<accession>A0A926IKB4</accession>
<dbReference type="SUPFAM" id="SSF55315">
    <property type="entry name" value="L30e-like"/>
    <property type="match status" value="1"/>
</dbReference>
<dbReference type="EMBL" id="JACRTG010000018">
    <property type="protein sequence ID" value="MBC8588120.1"/>
    <property type="molecule type" value="Genomic_DNA"/>
</dbReference>
<organism evidence="2 3">
    <name type="scientific">Paratissierella segnis</name>
    <dbReference type="NCBI Taxonomy" id="2763679"/>
    <lineage>
        <taxon>Bacteria</taxon>
        <taxon>Bacillati</taxon>
        <taxon>Bacillota</taxon>
        <taxon>Tissierellia</taxon>
        <taxon>Tissierellales</taxon>
        <taxon>Tissierellaceae</taxon>
        <taxon>Paratissierella</taxon>
    </lineage>
</organism>